<dbReference type="SUPFAM" id="SSF49452">
    <property type="entry name" value="Starch-binding domain-like"/>
    <property type="match status" value="1"/>
</dbReference>
<evidence type="ECO:0000259" key="10">
    <source>
        <dbReference type="PROSITE" id="PS51981"/>
    </source>
</evidence>
<dbReference type="PANTHER" id="PTHR22605:SF1">
    <property type="entry name" value="RZ-TYPE DOMAIN-CONTAINING PROTEIN"/>
    <property type="match status" value="1"/>
</dbReference>
<keyword evidence="6" id="KW-0391">Immunity</keyword>
<keyword evidence="12" id="KW-1185">Reference proteome</keyword>
<evidence type="ECO:0000256" key="5">
    <source>
        <dbReference type="ARBA" id="ARBA00022833"/>
    </source>
</evidence>
<dbReference type="PROSITE" id="PS51166">
    <property type="entry name" value="CBM20"/>
    <property type="match status" value="1"/>
</dbReference>
<evidence type="ECO:0000256" key="6">
    <source>
        <dbReference type="ARBA" id="ARBA00022859"/>
    </source>
</evidence>
<sequence length="4712" mass="534671">MVWRCVLAVIITILAAKKKRDGGTGNVGREYRPRDDFDHRYSFNPWISAVPQFNRYVEQQRETTPRSKSRQQHRPGAVKLRGWCALFMSILPILLTFNSLFTHSPTRSTTATRRAAPGQDARSSESTASTLYYWVKNKIVASPPVEIIFHVHLPQHDENRFIPKVLGSIRVLGNWQPRDGVQLQRLHGGYWVSPTVMVPTDIPNVRYKYMLYDFANPEKPLWEGYSEKDDRTLTTDWREVIDVWLNNNEKYRLDKAILLDECAFVQGIVQSLRFTAGEDTTTIQATFKKAVMKYQSLLKQQRELALASVSPQKITKITLNVTSPAQRLFALILLGYSHMFEGKVRSITLPETFPSSRLLLCLPYYKEGMLPSGVSGKMEKVVNALVVHNSSSGFYDWMIMFGLSEAFGSVWLDYVKSPSSLEGRSSDSFKHALDQYAVPNVALMDRQDQVSTLKLLIKAAVCQQDLVLLYNSELFKSFFAKEAMENEFLVRLSAVLAKESAASLLRTYQQLPAQLVSKCSNTYRERVLAILTDTWHDWKEPELAAIIACADTGFAEPATDLLHSLFTLPEHANIFRKVFARFVTNPRLKGLLPKLLGLFVFTLSKQQLERMRIDIVSMGTDCKNWYRSLPQQDVVYHSLQKLSLIVPPPKVDVAMWPTSELVAMGKARIQRASNEQLLKAAPQVGLLRSDSVLKMFYDLVKQKLQDILVREAAGRLDRTRGEEAVSESLAWIYEKGNTLNVPNRLCERLVEFIIEHKLNQNIYHANTDVKVVIGQLTDLRFWTLALSARGQVSELQKTLASTRTRINALATAFVTGDLTIGHASSVLSYPNKSLLHLFGAARQDEDERNAPSLITGDVLYAVNESIARYHHRLTLLRAHVETFGPLAKATNHKSVLAELIQREREAQDLRVASIDDTILWSSYEGIIPVAEIANPLLQSRTLKNIIIDSVAATEERWDFEAVAMRIVLPAVERFRKHARGYERWHELECEAEKGIWKGVNDVHSIEGELEFMRRNDGGPPEKGSADAKDLVYALQSLAVIDERVQQMNAIVQLKQALFPEDEDNASASSDNLANLIGAQLSTLQDTEYSCSLKEIYDFNVFFTEHLADIVNDRAWELWKALLDTPKLLAFLRQIEHEDLKNWINAVDDLTDDSAAQEAPLVTSAEEVKRELLPILLLQNPSTRHLLKELNALVKKNPHAASKLLLCNQNLLSLQQIHLNISNRGEATKERIKNAVDGTYIFERAKGDNACSVTLEYVDKGGACVTYSHADLVDLRGRGLLLVDSTNKFGREFSSAVLNEQNKEVMDCVKEFVGQVDLVGEIMDLGANLIRLGHFAYQEFEALVKSLAEMKDLRTTFANDLTDWEVALEKSRSKSYFLTYFMGRHLIVFRDLFSGFSDDPVATKQTCAALFRYYNRNASPTISDTTSEADEFLTLDHISELLEDVLGPLPTNPEPIPKNFGRHVMSDIVVARKLFVAVCNNQNLVPNVVLSLYANHGRVPQPSQVLICQPTTTEEELNLLLMRCFWESRAADGDDQLFCIAAVEMLPFETQLFLVKRIRELQAQHTTLRYFLSLVCVRGDDGPHHLFDEFAESVRFTDGLGADAMGNIIRGITKDSVQILTSDISGQGKTHFVKNFAAAVDARRRILLICDMIDRAEIVRQLHEPPLHPEEELLHIIVGKVTNPSELNLFLFELLILRVIFAGAEVAFLPREIPVFIELESVNMAGNGNRRARTGGEGSPALDIVSFAAHFRRQHLTFNVDALDIPEIDYVSPIQVVSRYLFALRNCTLDGEDVDLAATPILPVECRRLLHDHFQTNHIVTTPSMRLLDTFVRVLADQLRHLSQSPFLSVAGLNLTGTDASNTRTTLVNALIDVSHDFALRSIATNSSAAESPDYIEYMNTMTKWSDSNHLLVFFQSQNEGCICTLYRNPTHVKPNIKQLLMSQSIPQLGASATQPFQFSNMQTETFAIPEFSEMPASELLKILEMIARTSQVQRTYPSYALSTDNLLKMALILLRTRARVPVVLCGEAANMAEVKFLVLDVHAGITKDKIIEFMAAAEDEAKRGEVWIFLDEINTCNHLGMLANLICDRVLMGHEIHSNICLIAACNPYRRRKRFANDAGLERLNGGGELPTQYEEQSKLVYQVYPLPQKLLDFIWDYGVLEERDERAYIGIMVEGLELHSDSGDVSRPSLHFITLFAELLFRSQQFIRDIEDAHSVSLRDVRRAIGFVRFFDRELNSPARRQLSRLRQTRNHYPPIADLFRNVRPIVLALALCYQGRLSDQTSRLQYRRAMCEIFVQNRVAMDNERFANILRDDQLDIISRMRLPPLTACNEALLENVHSMTSCILTRTPLFLIGAPGASKSLAVKIIKENLRGRDSIDPYFQTHPQVYIIPHQGSSSSTSEGILKVFAKAQRYETRHDPNRFPSRAVVLLDEVGLAETSPHNPLKVLHALLEPRGSEDGSPPVAVIGISNWRLDASKMSRAVRILKPAQGINDLEETTRRLVTSIDLRSDELSILASEYTNYQLKQPVANFHGLRDYYALIKGLGSHEELTPTVKKNSLARNFGGGQESPEALYHRFFPSSHNDGDRDDDSSEFPSALACIKASLGDIDARHLMVIGETDLTIDVLENCLSAEGDDVTRVLKTPRVIYGSQFPADQGPAYAYGVLNTILLCVEEGRPVILKDLQIIYGSLYDLWNQNYTSVGSGEHEKKFCRVALGEYANSMCPVHPDFRCIVVMDNNAVANADPPLLNRFEKQHISWDSLLSHNNREIVKELNKWVRWISTLQQRFTSSQPFDATDMFVGFCGLDTLRCLVLRHSDWGKITDKSAILTQCKQDLIEIACSESIVRASKSLLAAESHDEISHWQNFFFKRGKHNNLRSFVEEHLLSDDRESSGNVIIKTFSSINSNIQRYLEELDGSLTCQVEKLELFKSERQLQSRIRHFWLESRNNLLVIQCDPATTTQGSMKLARFLVDHHRKEFISLGHQEQRIKKCACIIVHIHRGFGGAGQRMFQFDFLCDWYQIVIENLAPQRPLILFLEDSMCGVVQKVYPFHNILVRELQWCILCIRYTALGSLDHIRRLMTEIPAHHGLVRFLQRWVENWLEEQQSRDWQFRIACDRQQLGLSTSFSSALEKHIRHMVREPLAKMIYALEKTSALPSFLRLDPSQHVLMQLWEDVCLERRVVRAHEEEEPRPNGYYLGGRLYNLRFPFSRYFYQSIEGFRQFYQQERRDHGGVGIAGIRENFVARVLSSVPFLQHRAFSEFSELYLSDFMEMVLPAGTLARHRNVMQALMIREFDEKIANSVELHILWWGHGERLLVQLRIVQFCSLALGYEINADKEHGNLVDLSSRRVLSRLRDFTTDTPNGDTDQAYEEWLRNASLLLAVCSVVPEFTARPSWRVLSFVRDLCSTLVFPKHIALQPLVDMIGDVEHNDIRNTKVHAFVADTLSYLASDTVPECAEKETCRRLLLSQILDVALNGSEMMSFESLLDLRILEKVFARVPLPLSAPLVHRIFKAENNRTPGLFYRILEIPEGDTRAVQRLSEGMHVVSRCLERAGLESAMTIICCDVIYERYFAFETTKRLALLLPNAVDILVDERKQGGVLRYVCAVALFKALLRGLALQCHRDPYVINMDDFATLDNFLDDGEPELVHRTVVFFLQSLRDQLGLSTVALRRHLEPFHVVLRWVANIDWKLNYGQTDFDPYCFNQQAVRAAEAFALLQTSHSDSHAAQLLPLQDYYSRLGFLGVAVNTLCIPITTPWDDGRLALASWLQGVQVSPLVRLVLDRLVLDRVSPLIPRDAENSRALLLHSVVARAIVVHAAMNPECSPLARYIHMPDEVQRNFVITCPLDERTAVLMAMRAAGDNGAYTTEYRCVCGTTYVITNCGRPWVESRCPTCKNVIGGQRHNISGNSRVVNEPLVDEVVGYTQEATETLRDPTKSVRTLTTAAFRMLHLFVHAIFAFQPAAIAYAVTDRDPVLYCLEHVENDWDMLRQILLCNDETMHLLLHAVLTRMERDHDHIMAPLSTSKMVEDWETEFMNAHVTPMVADMHQTLAIYRREIGGVGRDQHLLEHEIKETLDLNDMDAGQESFARLWRYTSQLASPEDAVREMRAFVCRDPDRQRRFPVLQLFFKHKDNLDMLIHLMPLARFANELLGMFAHRINRDQARKLTFAALLERVREERDEHTYERLFRLFDEFKRAWNAIRSSVTHYQCQELKHEMPTMDATRAVIFALYETADEAVYLCAALEQLARLQNAFLDDIDGIERDKCPSLLFLQPTDVFATATNGEEVHHGRALAWPSVTFHDLQESQVVYVTDNDYDSQLLTFYQLGLDYGGAQNIEFDLAELEWRLARLLILGKAHIQPEMEGFPYAGEMFRHNMRIADEIAALVPQEPLEAGRAAQICGDEHIRDIAPDLLSDLQMVLCYLERTQGGDGEMFLADYCRGWLNQHCALGGMRSSLSVLTDEVFARTCLGEVRLKHVVAAYEVIEDMVFDLLLALTPNEFVPSSYMLPLKDHVGRDLTAACHAASLTDTVATALKRFVFRHLRDSGCTIPADASIDDYAELVSRDEAIIAVLPPDLLVGHTLEAFLLLTKKRQAPPPPQAQQNEADETMDPEERRQLEEALHLSMQDANSKQGANRFPTAILPLAVVPLKSLIMAMFKPDSSEDFFDEADFAPAIQVSIKESNAASETSDEDDDDNDEKFFDAPDNIDA</sequence>
<evidence type="ECO:0000256" key="1">
    <source>
        <dbReference type="ARBA" id="ARBA00004496"/>
    </source>
</evidence>
<feature type="compositionally biased region" description="Acidic residues" evidence="7">
    <location>
        <begin position="4691"/>
        <end position="4700"/>
    </location>
</feature>
<keyword evidence="5" id="KW-0862">Zinc</keyword>
<keyword evidence="2" id="KW-0963">Cytoplasm</keyword>
<evidence type="ECO:0000259" key="9">
    <source>
        <dbReference type="PROSITE" id="PS51166"/>
    </source>
</evidence>
<evidence type="ECO:0000313" key="12">
    <source>
        <dbReference type="Proteomes" id="UP000268093"/>
    </source>
</evidence>
<dbReference type="GO" id="GO:2001070">
    <property type="term" value="F:starch binding"/>
    <property type="evidence" value="ECO:0007669"/>
    <property type="project" value="InterPro"/>
</dbReference>
<dbReference type="GO" id="GO:0002376">
    <property type="term" value="P:immune system process"/>
    <property type="evidence" value="ECO:0007669"/>
    <property type="project" value="UniProtKB-KW"/>
</dbReference>
<dbReference type="OrthoDB" id="2400221at2759"/>
<gene>
    <name evidence="11" type="ORF">BC936DRAFT_146172</name>
</gene>
<dbReference type="InterPro" id="IPR031248">
    <property type="entry name" value="RNF213"/>
</dbReference>
<protein>
    <submittedName>
        <fullName evidence="11">Uncharacterized protein</fullName>
    </submittedName>
</protein>
<evidence type="ECO:0000256" key="8">
    <source>
        <dbReference type="SAM" id="SignalP"/>
    </source>
</evidence>
<comment type="subcellular location">
    <subcellularLocation>
        <location evidence="1">Cytoplasm</location>
    </subcellularLocation>
</comment>
<comment type="caution">
    <text evidence="11">The sequence shown here is derived from an EMBL/GenBank/DDBJ whole genome shotgun (WGS) entry which is preliminary data.</text>
</comment>
<dbReference type="GO" id="GO:0008270">
    <property type="term" value="F:zinc ion binding"/>
    <property type="evidence" value="ECO:0007669"/>
    <property type="project" value="UniProtKB-KW"/>
</dbReference>
<accession>A0A433DND7</accession>
<dbReference type="Gene3D" id="2.60.40.10">
    <property type="entry name" value="Immunoglobulins"/>
    <property type="match status" value="1"/>
</dbReference>
<evidence type="ECO:0000313" key="11">
    <source>
        <dbReference type="EMBL" id="RUP52347.1"/>
    </source>
</evidence>
<evidence type="ECO:0000256" key="4">
    <source>
        <dbReference type="ARBA" id="ARBA00022771"/>
    </source>
</evidence>
<keyword evidence="3" id="KW-0479">Metal-binding</keyword>
<dbReference type="InterPro" id="IPR013783">
    <property type="entry name" value="Ig-like_fold"/>
</dbReference>
<dbReference type="InterPro" id="IPR046439">
    <property type="entry name" value="ZF_RZ_dom"/>
</dbReference>
<dbReference type="SMART" id="SM01065">
    <property type="entry name" value="CBM_2"/>
    <property type="match status" value="1"/>
</dbReference>
<dbReference type="EMBL" id="RBNI01000050">
    <property type="protein sequence ID" value="RUP52347.1"/>
    <property type="molecule type" value="Genomic_DNA"/>
</dbReference>
<reference evidence="11 12" key="1">
    <citation type="journal article" date="2018" name="New Phytol.">
        <title>Phylogenomics of Endogonaceae and evolution of mycorrhizas within Mucoromycota.</title>
        <authorList>
            <person name="Chang Y."/>
            <person name="Desiro A."/>
            <person name="Na H."/>
            <person name="Sandor L."/>
            <person name="Lipzen A."/>
            <person name="Clum A."/>
            <person name="Barry K."/>
            <person name="Grigoriev I.V."/>
            <person name="Martin F.M."/>
            <person name="Stajich J.E."/>
            <person name="Smith M.E."/>
            <person name="Bonito G."/>
            <person name="Spatafora J.W."/>
        </authorList>
    </citation>
    <scope>NUCLEOTIDE SEQUENCE [LARGE SCALE GENOMIC DNA]</scope>
    <source>
        <strain evidence="11 12">GMNB39</strain>
    </source>
</reference>
<dbReference type="InterPro" id="IPR002044">
    <property type="entry name" value="CBM20"/>
</dbReference>
<keyword evidence="4" id="KW-0863">Zinc-finger</keyword>
<feature type="domain" description="RZ-type" evidence="10">
    <location>
        <begin position="3847"/>
        <end position="3926"/>
    </location>
</feature>
<evidence type="ECO:0000256" key="2">
    <source>
        <dbReference type="ARBA" id="ARBA00022490"/>
    </source>
</evidence>
<dbReference type="InterPro" id="IPR003593">
    <property type="entry name" value="AAA+_ATPase"/>
</dbReference>
<proteinExistence type="predicted"/>
<evidence type="ECO:0000256" key="7">
    <source>
        <dbReference type="SAM" id="MobiDB-lite"/>
    </source>
</evidence>
<dbReference type="SMART" id="SM00382">
    <property type="entry name" value="AAA"/>
    <property type="match status" value="1"/>
</dbReference>
<feature type="region of interest" description="Disordered" evidence="7">
    <location>
        <begin position="4683"/>
        <end position="4712"/>
    </location>
</feature>
<dbReference type="GO" id="GO:0004842">
    <property type="term" value="F:ubiquitin-protein transferase activity"/>
    <property type="evidence" value="ECO:0007669"/>
    <property type="project" value="InterPro"/>
</dbReference>
<feature type="region of interest" description="Disordered" evidence="7">
    <location>
        <begin position="4596"/>
        <end position="4617"/>
    </location>
</feature>
<dbReference type="Proteomes" id="UP000268093">
    <property type="component" value="Unassembled WGS sequence"/>
</dbReference>
<dbReference type="Gene3D" id="3.40.50.300">
    <property type="entry name" value="P-loop containing nucleotide triphosphate hydrolases"/>
    <property type="match status" value="1"/>
</dbReference>
<dbReference type="PANTHER" id="PTHR22605">
    <property type="entry name" value="RZ-TYPE DOMAIN-CONTAINING PROTEIN"/>
    <property type="match status" value="1"/>
</dbReference>
<evidence type="ECO:0000256" key="3">
    <source>
        <dbReference type="ARBA" id="ARBA00022723"/>
    </source>
</evidence>
<organism evidence="11 12">
    <name type="scientific">Jimgerdemannia flammicorona</name>
    <dbReference type="NCBI Taxonomy" id="994334"/>
    <lineage>
        <taxon>Eukaryota</taxon>
        <taxon>Fungi</taxon>
        <taxon>Fungi incertae sedis</taxon>
        <taxon>Mucoromycota</taxon>
        <taxon>Mucoromycotina</taxon>
        <taxon>Endogonomycetes</taxon>
        <taxon>Endogonales</taxon>
        <taxon>Endogonaceae</taxon>
        <taxon>Jimgerdemannia</taxon>
    </lineage>
</organism>
<name>A0A433DND7_9FUNG</name>
<dbReference type="GO" id="GO:0016887">
    <property type="term" value="F:ATP hydrolysis activity"/>
    <property type="evidence" value="ECO:0007669"/>
    <property type="project" value="InterPro"/>
</dbReference>
<dbReference type="InterPro" id="IPR013784">
    <property type="entry name" value="Carb-bd-like_fold"/>
</dbReference>
<keyword evidence="8" id="KW-0732">Signal</keyword>
<dbReference type="GO" id="GO:0005737">
    <property type="term" value="C:cytoplasm"/>
    <property type="evidence" value="ECO:0007669"/>
    <property type="project" value="UniProtKB-SubCell"/>
</dbReference>
<feature type="signal peptide" evidence="8">
    <location>
        <begin position="1"/>
        <end position="16"/>
    </location>
</feature>
<dbReference type="InterPro" id="IPR027417">
    <property type="entry name" value="P-loop_NTPase"/>
</dbReference>
<dbReference type="PROSITE" id="PS51981">
    <property type="entry name" value="ZF_RZ"/>
    <property type="match status" value="1"/>
</dbReference>
<dbReference type="Pfam" id="PF20173">
    <property type="entry name" value="ZnF_RZ-type"/>
    <property type="match status" value="1"/>
</dbReference>
<feature type="domain" description="CBM20" evidence="9">
    <location>
        <begin position="139"/>
        <end position="253"/>
    </location>
</feature>
<feature type="chain" id="PRO_5019294728" evidence="8">
    <location>
        <begin position="17"/>
        <end position="4712"/>
    </location>
</feature>